<feature type="domain" description="Beta-lactamase hydrolase-like protein phosphatase-like" evidence="1">
    <location>
        <begin position="4"/>
        <end position="111"/>
    </location>
</feature>
<dbReference type="EMBL" id="DYTQ01000112">
    <property type="protein sequence ID" value="HJH25061.1"/>
    <property type="molecule type" value="Genomic_DNA"/>
</dbReference>
<evidence type="ECO:0000313" key="3">
    <source>
        <dbReference type="EMBL" id="NJB64809.1"/>
    </source>
</evidence>
<evidence type="ECO:0000313" key="4">
    <source>
        <dbReference type="Proteomes" id="UP000700248"/>
    </source>
</evidence>
<evidence type="ECO:0000259" key="1">
    <source>
        <dbReference type="Pfam" id="PF04273"/>
    </source>
</evidence>
<proteinExistence type="predicted"/>
<reference evidence="3 5" key="1">
    <citation type="submission" date="2020-03" db="EMBL/GenBank/DDBJ databases">
        <title>Genomic Encyclopedia of Type Strains, Phase IV (KMG-IV): sequencing the most valuable type-strain genomes for metagenomic binning, comparative biology and taxonomic classification.</title>
        <authorList>
            <person name="Goeker M."/>
        </authorList>
    </citation>
    <scope>NUCLEOTIDE SEQUENCE [LARGE SCALE GENOMIC DNA]</scope>
    <source>
        <strain evidence="3 5">DSM 26613</strain>
    </source>
</reference>
<evidence type="ECO:0000313" key="5">
    <source>
        <dbReference type="Proteomes" id="UP000783934"/>
    </source>
</evidence>
<comment type="caution">
    <text evidence="2">The sequence shown here is derived from an EMBL/GenBank/DDBJ whole genome shotgun (WGS) entry which is preliminary data.</text>
</comment>
<dbReference type="Gene3D" id="3.90.190.10">
    <property type="entry name" value="Protein tyrosine phosphatase superfamily"/>
    <property type="match status" value="1"/>
</dbReference>
<dbReference type="InterPro" id="IPR029021">
    <property type="entry name" value="Prot-tyrosine_phosphatase-like"/>
</dbReference>
<reference evidence="2" key="3">
    <citation type="submission" date="2021-09" db="EMBL/GenBank/DDBJ databases">
        <authorList>
            <person name="Gilroy R."/>
        </authorList>
    </citation>
    <scope>NUCLEOTIDE SEQUENCE</scope>
    <source>
        <strain evidence="2">CHK175-13533</strain>
    </source>
</reference>
<gene>
    <name evidence="3" type="ORF">GGR41_001038</name>
    <name evidence="2" type="ORF">K8U84_10985</name>
</gene>
<accession>A0A9D2VHY7</accession>
<evidence type="ECO:0000313" key="2">
    <source>
        <dbReference type="EMBL" id="HJH25061.1"/>
    </source>
</evidence>
<dbReference type="Pfam" id="PF04273">
    <property type="entry name" value="BLH_phosphatase"/>
    <property type="match status" value="1"/>
</dbReference>
<dbReference type="GO" id="GO:0016787">
    <property type="term" value="F:hydrolase activity"/>
    <property type="evidence" value="ECO:0007669"/>
    <property type="project" value="InterPro"/>
</dbReference>
<dbReference type="InterPro" id="IPR005939">
    <property type="entry name" value="BLH_phosphatase-like"/>
</dbReference>
<dbReference type="NCBIfam" id="TIGR01244">
    <property type="entry name" value="TIGR01244 family sulfur transferase"/>
    <property type="match status" value="1"/>
</dbReference>
<reference evidence="2" key="2">
    <citation type="journal article" date="2021" name="PeerJ">
        <title>Extensive microbial diversity within the chicken gut microbiome revealed by metagenomics and culture.</title>
        <authorList>
            <person name="Gilroy R."/>
            <person name="Ravi A."/>
            <person name="Getino M."/>
            <person name="Pursley I."/>
            <person name="Horton D.L."/>
            <person name="Alikhan N.F."/>
            <person name="Baker D."/>
            <person name="Gharbi K."/>
            <person name="Hall N."/>
            <person name="Watson M."/>
            <person name="Adriaenssens E.M."/>
            <person name="Foster-Nyarko E."/>
            <person name="Jarju S."/>
            <person name="Secka A."/>
            <person name="Antonio M."/>
            <person name="Oren A."/>
            <person name="Chaudhuri R.R."/>
            <person name="La Ragione R."/>
            <person name="Hildebrand F."/>
            <person name="Pallen M.J."/>
        </authorList>
    </citation>
    <scope>NUCLEOTIDE SEQUENCE</scope>
    <source>
        <strain evidence="2">CHK175-13533</strain>
    </source>
</reference>
<sequence>MSFEFRQLTKTFAVAPQLQPEDLQAAAEAGFKSVIINRPDFELEFNQPSSDTMIAAAQQAGLSVRYQPVVSGSITMENVQEFKQLLAELPTPILAYCRSGGRCANLFQYAQQN</sequence>
<dbReference type="EMBL" id="JAATIZ010000002">
    <property type="protein sequence ID" value="NJB64809.1"/>
    <property type="molecule type" value="Genomic_DNA"/>
</dbReference>
<dbReference type="RefSeq" id="WP_167660949.1">
    <property type="nucleotide sequence ID" value="NZ_BMCQ01000001.1"/>
</dbReference>
<dbReference type="Proteomes" id="UP000700248">
    <property type="component" value="Unassembled WGS sequence"/>
</dbReference>
<name>A0A9D2VHY7_9BURK</name>
<dbReference type="AlphaFoldDB" id="A0A9D2VHY7"/>
<dbReference type="Proteomes" id="UP000783934">
    <property type="component" value="Unassembled WGS sequence"/>
</dbReference>
<protein>
    <submittedName>
        <fullName evidence="2">TIGR01244 family phosphatase</fullName>
    </submittedName>
    <submittedName>
        <fullName evidence="3">Uncharacterized protein (TIGR01244 family)</fullName>
    </submittedName>
</protein>
<organism evidence="2 4">
    <name type="scientific">Paenalcaligenes hominis</name>
    <dbReference type="NCBI Taxonomy" id="643674"/>
    <lineage>
        <taxon>Bacteria</taxon>
        <taxon>Pseudomonadati</taxon>
        <taxon>Pseudomonadota</taxon>
        <taxon>Betaproteobacteria</taxon>
        <taxon>Burkholderiales</taxon>
        <taxon>Alcaligenaceae</taxon>
        <taxon>Paenalcaligenes</taxon>
    </lineage>
</organism>
<keyword evidence="5" id="KW-1185">Reference proteome</keyword>